<feature type="chain" id="PRO_5043835182" evidence="1">
    <location>
        <begin position="20"/>
        <end position="341"/>
    </location>
</feature>
<dbReference type="RefSeq" id="WP_286594197.1">
    <property type="nucleotide sequence ID" value="NZ_JACANB010000006.1"/>
</dbReference>
<dbReference type="Gene3D" id="3.10.350.10">
    <property type="entry name" value="LysM domain"/>
    <property type="match status" value="1"/>
</dbReference>
<dbReference type="InterPro" id="IPR036779">
    <property type="entry name" value="LysM_dom_sf"/>
</dbReference>
<evidence type="ECO:0000256" key="1">
    <source>
        <dbReference type="SAM" id="SignalP"/>
    </source>
</evidence>
<dbReference type="Proteomes" id="UP001173465">
    <property type="component" value="Unassembled WGS sequence"/>
</dbReference>
<dbReference type="EMBL" id="JACANB010000006">
    <property type="protein sequence ID" value="MDM1696933.1"/>
    <property type="molecule type" value="Genomic_DNA"/>
</dbReference>
<dbReference type="InterPro" id="IPR052196">
    <property type="entry name" value="Bact_Kbp"/>
</dbReference>
<evidence type="ECO:0000313" key="3">
    <source>
        <dbReference type="EMBL" id="MDM1696933.1"/>
    </source>
</evidence>
<proteinExistence type="predicted"/>
<reference evidence="3" key="2">
    <citation type="journal article" date="2022" name="Sci. Total Environ.">
        <title>Prevalence, transmission, and molecular epidemiology of tet(X)-positive bacteria among humans, animals, and environmental niches in China: An epidemiological, and genomic-based study.</title>
        <authorList>
            <person name="Dong N."/>
            <person name="Zeng Y."/>
            <person name="Cai C."/>
            <person name="Sun C."/>
            <person name="Lu J."/>
            <person name="Liu C."/>
            <person name="Zhou H."/>
            <person name="Sun Q."/>
            <person name="Shu L."/>
            <person name="Wang H."/>
            <person name="Wang Y."/>
            <person name="Wang S."/>
            <person name="Wu C."/>
            <person name="Chan E.W."/>
            <person name="Chen G."/>
            <person name="Shen Z."/>
            <person name="Chen S."/>
            <person name="Zhang R."/>
        </authorList>
    </citation>
    <scope>NUCLEOTIDE SEQUENCE</scope>
    <source>
        <strain evidence="3">DF46-2-2</strain>
    </source>
</reference>
<dbReference type="InterPro" id="IPR018392">
    <property type="entry name" value="LysM"/>
</dbReference>
<feature type="signal peptide" evidence="1">
    <location>
        <begin position="1"/>
        <end position="19"/>
    </location>
</feature>
<evidence type="ECO:0000259" key="2">
    <source>
        <dbReference type="PROSITE" id="PS51782"/>
    </source>
</evidence>
<accession>A0AAW7DUN9</accession>
<comment type="caution">
    <text evidence="3">The sequence shown here is derived from an EMBL/GenBank/DDBJ whole genome shotgun (WGS) entry which is preliminary data.</text>
</comment>
<dbReference type="AlphaFoldDB" id="A0AAW7DUN9"/>
<dbReference type="CDD" id="cd00118">
    <property type="entry name" value="LysM"/>
    <property type="match status" value="1"/>
</dbReference>
<dbReference type="SMART" id="SM00257">
    <property type="entry name" value="LysM"/>
    <property type="match status" value="1"/>
</dbReference>
<feature type="domain" description="LysM" evidence="2">
    <location>
        <begin position="29"/>
        <end position="77"/>
    </location>
</feature>
<dbReference type="PANTHER" id="PTHR34700">
    <property type="entry name" value="POTASSIUM BINDING PROTEIN KBP"/>
    <property type="match status" value="1"/>
</dbReference>
<dbReference type="PROSITE" id="PS51782">
    <property type="entry name" value="LYSM"/>
    <property type="match status" value="1"/>
</dbReference>
<sequence>MRKTLLALLLCTVGGFAQADLQLKEGHPQSYTVVQGDTLWDISGKFLRQPWKWPKIWQANPQVANPHLIYPGDTLTLDYVNGQPRVTLNRGQSRGTIKLSPQIRSTPIAQAIPTIPLESINSFLIGNMIIDSRAEFDSAPYVLTGNAERVIAGTGDTIFVRGNDLEEGQVYGIYREGKVYTDGTNKNVLGINANEIGSGELIALEEGVGTLKLSRVNQEVRITDRLFINEERAINSTFMPNEPQFEISGSIIDVPRGLTQVGQYDVITIDRGLNDSLEVGDVLAIYKAGETVRDRVTNRNVKVPDERAGLAMVFRTYDQVSYAIVLYATRQLALSDRVANP</sequence>
<reference evidence="3" key="1">
    <citation type="submission" date="2020-06" db="EMBL/GenBank/DDBJ databases">
        <authorList>
            <person name="Dong N."/>
        </authorList>
    </citation>
    <scope>NUCLEOTIDE SEQUENCE</scope>
    <source>
        <strain evidence="3">DF46-2-2</strain>
    </source>
</reference>
<protein>
    <submittedName>
        <fullName evidence="3">LysM peptidoglycan-binding domain-containing protein</fullName>
    </submittedName>
</protein>
<gene>
    <name evidence="3" type="ORF">HX099_09730</name>
</gene>
<keyword evidence="1" id="KW-0732">Signal</keyword>
<organism evidence="3 4">
    <name type="scientific">Thiopseudomonas alkaliphila</name>
    <dbReference type="NCBI Taxonomy" id="1697053"/>
    <lineage>
        <taxon>Bacteria</taxon>
        <taxon>Pseudomonadati</taxon>
        <taxon>Pseudomonadota</taxon>
        <taxon>Gammaproteobacteria</taxon>
        <taxon>Pseudomonadales</taxon>
        <taxon>Pseudomonadaceae</taxon>
        <taxon>Thiopseudomonas</taxon>
    </lineage>
</organism>
<dbReference type="Pfam" id="PF01476">
    <property type="entry name" value="LysM"/>
    <property type="match status" value="1"/>
</dbReference>
<dbReference type="PANTHER" id="PTHR34700:SF4">
    <property type="entry name" value="PHAGE-LIKE ELEMENT PBSX PROTEIN XKDP"/>
    <property type="match status" value="1"/>
</dbReference>
<evidence type="ECO:0000313" key="4">
    <source>
        <dbReference type="Proteomes" id="UP001173465"/>
    </source>
</evidence>
<dbReference type="SUPFAM" id="SSF54106">
    <property type="entry name" value="LysM domain"/>
    <property type="match status" value="1"/>
</dbReference>
<name>A0AAW7DUN9_9GAMM</name>